<gene>
    <name evidence="1" type="ORF">SN811_08690</name>
</gene>
<name>A0A6F9Y4B7_9LACO</name>
<sequence length="152" mass="16672">MANFTINSLGTSSIKDTDNFIKSDANGVLSKINFADLKTEVQKDVKINFINDNSVKLTTEYGKITNLFTSRFGPFISIAFEFTATKETPSFQNVITTNFSPYGQQSVVVYNTSKNTALNMVIGIKNIQFRNTINTGDGVAVSCVIPAFMDAL</sequence>
<comment type="caution">
    <text evidence="1">The sequence shown here is derived from an EMBL/GenBank/DDBJ whole genome shotgun (WGS) entry which is preliminary data.</text>
</comment>
<organism evidence="1">
    <name type="scientific">Ligilactobacillus agilis</name>
    <dbReference type="NCBI Taxonomy" id="1601"/>
    <lineage>
        <taxon>Bacteria</taxon>
        <taxon>Bacillati</taxon>
        <taxon>Bacillota</taxon>
        <taxon>Bacilli</taxon>
        <taxon>Lactobacillales</taxon>
        <taxon>Lactobacillaceae</taxon>
        <taxon>Ligilactobacillus</taxon>
    </lineage>
</organism>
<reference evidence="1" key="1">
    <citation type="submission" date="2019-10" db="EMBL/GenBank/DDBJ databases">
        <title>Lactobacillus agilis SN811 Whole Genome Sequencing Project.</title>
        <authorList>
            <person name="Suzuki S."/>
            <person name="Endo A."/>
            <person name="Maeno S."/>
            <person name="Shiwa Y."/>
            <person name="Matsutani M."/>
            <person name="Kajikawa A."/>
        </authorList>
    </citation>
    <scope>NUCLEOTIDE SEQUENCE</scope>
    <source>
        <strain evidence="1">SN811</strain>
    </source>
</reference>
<protein>
    <submittedName>
        <fullName evidence="1">Uncharacterized protein</fullName>
    </submittedName>
</protein>
<dbReference type="EMBL" id="BLAP01000030">
    <property type="protein sequence ID" value="GET12369.1"/>
    <property type="molecule type" value="Genomic_DNA"/>
</dbReference>
<dbReference type="RefSeq" id="WP_172577194.1">
    <property type="nucleotide sequence ID" value="NZ_BLAP01000030.1"/>
</dbReference>
<dbReference type="AlphaFoldDB" id="A0A6F9Y4B7"/>
<accession>A0A6F9Y4B7</accession>
<proteinExistence type="predicted"/>
<dbReference type="Proteomes" id="UP000494160">
    <property type="component" value="Unassembled WGS sequence"/>
</dbReference>
<evidence type="ECO:0000313" key="1">
    <source>
        <dbReference type="EMBL" id="GET12369.1"/>
    </source>
</evidence>